<dbReference type="EC" id="6.1.1.11" evidence="1"/>
<evidence type="ECO:0000313" key="12">
    <source>
        <dbReference type="Proteomes" id="UP000245768"/>
    </source>
</evidence>
<evidence type="ECO:0000313" key="11">
    <source>
        <dbReference type="EMBL" id="PWN89692.1"/>
    </source>
</evidence>
<evidence type="ECO:0000256" key="7">
    <source>
        <dbReference type="ARBA" id="ARBA00034892"/>
    </source>
</evidence>
<dbReference type="GO" id="GO:0005524">
    <property type="term" value="F:ATP binding"/>
    <property type="evidence" value="ECO:0007669"/>
    <property type="project" value="UniProtKB-KW"/>
</dbReference>
<evidence type="ECO:0000256" key="9">
    <source>
        <dbReference type="SAM" id="Phobius"/>
    </source>
</evidence>
<dbReference type="InterPro" id="IPR006195">
    <property type="entry name" value="aa-tRNA-synth_II"/>
</dbReference>
<keyword evidence="4" id="KW-0067">ATP-binding</keyword>
<dbReference type="FunCoup" id="A0A316YKH9">
    <property type="interactions" value="262"/>
</dbReference>
<dbReference type="AlphaFoldDB" id="A0A316YKH9"/>
<dbReference type="GO" id="GO:0006434">
    <property type="term" value="P:seryl-tRNA aminoacylation"/>
    <property type="evidence" value="ECO:0007669"/>
    <property type="project" value="InterPro"/>
</dbReference>
<dbReference type="InterPro" id="IPR018811">
    <property type="entry name" value="MRX11"/>
</dbReference>
<evidence type="ECO:0000256" key="4">
    <source>
        <dbReference type="ARBA" id="ARBA00022840"/>
    </source>
</evidence>
<feature type="compositionally biased region" description="Basic and acidic residues" evidence="8">
    <location>
        <begin position="18"/>
        <end position="28"/>
    </location>
</feature>
<keyword evidence="9" id="KW-0472">Membrane</keyword>
<dbReference type="OrthoDB" id="10264585at2759"/>
<dbReference type="PROSITE" id="PS50862">
    <property type="entry name" value="AA_TRNA_LIGASE_II"/>
    <property type="match status" value="1"/>
</dbReference>
<dbReference type="SUPFAM" id="SSF55681">
    <property type="entry name" value="Class II aaRS and biotin synthetases"/>
    <property type="match status" value="1"/>
</dbReference>
<dbReference type="InParanoid" id="A0A316YKH9"/>
<dbReference type="InterPro" id="IPR002317">
    <property type="entry name" value="Ser-tRNA-ligase_type_1"/>
</dbReference>
<dbReference type="Proteomes" id="UP000245768">
    <property type="component" value="Unassembled WGS sequence"/>
</dbReference>
<dbReference type="NCBIfam" id="TIGR00414">
    <property type="entry name" value="serS"/>
    <property type="match status" value="1"/>
</dbReference>
<proteinExistence type="predicted"/>
<accession>A0A316YKH9</accession>
<organism evidence="11 12">
    <name type="scientific">Acaromyces ingoldii</name>
    <dbReference type="NCBI Taxonomy" id="215250"/>
    <lineage>
        <taxon>Eukaryota</taxon>
        <taxon>Fungi</taxon>
        <taxon>Dikarya</taxon>
        <taxon>Basidiomycota</taxon>
        <taxon>Ustilaginomycotina</taxon>
        <taxon>Exobasidiomycetes</taxon>
        <taxon>Exobasidiales</taxon>
        <taxon>Cryptobasidiaceae</taxon>
        <taxon>Acaromyces</taxon>
    </lineage>
</organism>
<keyword evidence="9" id="KW-0812">Transmembrane</keyword>
<evidence type="ECO:0000256" key="3">
    <source>
        <dbReference type="ARBA" id="ARBA00022741"/>
    </source>
</evidence>
<evidence type="ECO:0000256" key="1">
    <source>
        <dbReference type="ARBA" id="ARBA00012840"/>
    </source>
</evidence>
<dbReference type="Gene3D" id="3.30.930.10">
    <property type="entry name" value="Bira Bifunctional Protein, Domain 2"/>
    <property type="match status" value="1"/>
</dbReference>
<dbReference type="Pfam" id="PF10306">
    <property type="entry name" value="FLILHELTA"/>
    <property type="match status" value="1"/>
</dbReference>
<dbReference type="STRING" id="215250.A0A316YKH9"/>
<name>A0A316YKH9_9BASI</name>
<dbReference type="PRINTS" id="PR00981">
    <property type="entry name" value="TRNASYNTHSER"/>
</dbReference>
<keyword evidence="3" id="KW-0547">Nucleotide-binding</keyword>
<sequence>MRPRLEALLPRRQSLAKEQADVGHEIRRLVSSSSTKGDGSTKSDKERDGEQLRRAQARARALKDDATSVAAEIEALNATSLRLRLKLPNTTHDDVPRGGESEARIVAVGGQPSLLADGPLRKAFDALRLPVTLSQAGLDGVASADPARDHVALLDEAGSQLLDTHASQLASGGSNWPYMRASLAKLEHALVQYALTAAVSQHGFSPCVVPDVVKRDILARTGFAPRDGGGGQVYWLTVDGDERPSAEEKDTDLCLAATAEIPLAGLCAGQLLENLEGHPRKLVAASHAFRAEAGARGADSRGLYRVHQFTKVELFVVCAGAESHAMLDALRGIQEHLVGQLGLPYRVLDMPTEELGASAHRKYDVEVWMPGRGRWGEVSSASNCTDYQARRLYLRHRSAASDGEAYAHTLNATAVAVPRLLVALVENSGVASDGRLRLPDVLRPFWLAPAPTAPADVEWLSSTSSSSSSHPSLARAIDAVRALAQRQGTDAPTMVLAFLILHELTAILPLFVLFWLFATFGLGGAVVAWFLDASHGQVQPTESPAGSVAAWRRWCGEWLSEGAARVERYGRRKGYFGFAAPGASDDDEAAALKTGTVLAGSFANAVAAYAVVKALLPLRLAASVALAGPLARRCIEPLKRALLRLSRARSTKVP</sequence>
<evidence type="ECO:0000259" key="10">
    <source>
        <dbReference type="PROSITE" id="PS50862"/>
    </source>
</evidence>
<dbReference type="GeneID" id="37040783"/>
<keyword evidence="12" id="KW-1185">Reference proteome</keyword>
<dbReference type="EMBL" id="KZ819637">
    <property type="protein sequence ID" value="PWN89692.1"/>
    <property type="molecule type" value="Genomic_DNA"/>
</dbReference>
<dbReference type="RefSeq" id="XP_025376890.1">
    <property type="nucleotide sequence ID" value="XM_025518867.1"/>
</dbReference>
<feature type="domain" description="Aminoacyl-transfer RNA synthetases class-II family profile" evidence="10">
    <location>
        <begin position="201"/>
        <end position="439"/>
    </location>
</feature>
<dbReference type="InterPro" id="IPR002314">
    <property type="entry name" value="aa-tRNA-synt_IIb"/>
</dbReference>
<reference evidence="11 12" key="1">
    <citation type="journal article" date="2018" name="Mol. Biol. Evol.">
        <title>Broad Genomic Sampling Reveals a Smut Pathogenic Ancestry of the Fungal Clade Ustilaginomycotina.</title>
        <authorList>
            <person name="Kijpornyongpan T."/>
            <person name="Mondo S.J."/>
            <person name="Barry K."/>
            <person name="Sandor L."/>
            <person name="Lee J."/>
            <person name="Lipzen A."/>
            <person name="Pangilinan J."/>
            <person name="LaButti K."/>
            <person name="Hainaut M."/>
            <person name="Henrissat B."/>
            <person name="Grigoriev I.V."/>
            <person name="Spatafora J.W."/>
            <person name="Aime M.C."/>
        </authorList>
    </citation>
    <scope>NUCLEOTIDE SEQUENCE [LARGE SCALE GENOMIC DNA]</scope>
    <source>
        <strain evidence="11 12">MCA 4198</strain>
    </source>
</reference>
<feature type="compositionally biased region" description="Basic and acidic residues" evidence="8">
    <location>
        <begin position="39"/>
        <end position="53"/>
    </location>
</feature>
<feature type="region of interest" description="Disordered" evidence="8">
    <location>
        <begin position="1"/>
        <end position="53"/>
    </location>
</feature>
<keyword evidence="9" id="KW-1133">Transmembrane helix</keyword>
<dbReference type="InterPro" id="IPR045864">
    <property type="entry name" value="aa-tRNA-synth_II/BPL/LPL"/>
</dbReference>
<dbReference type="Pfam" id="PF00587">
    <property type="entry name" value="tRNA-synt_2b"/>
    <property type="match status" value="1"/>
</dbReference>
<gene>
    <name evidence="11" type="ORF">FA10DRAFT_231710</name>
</gene>
<evidence type="ECO:0000256" key="5">
    <source>
        <dbReference type="ARBA" id="ARBA00023146"/>
    </source>
</evidence>
<keyword evidence="5 11" id="KW-0030">Aminoacyl-tRNA synthetase</keyword>
<protein>
    <recommendedName>
        <fullName evidence="1">serine--tRNA ligase</fullName>
        <ecNumber evidence="1">6.1.1.11</ecNumber>
    </recommendedName>
    <alternativeName>
        <fullName evidence="6">Seryl-tRNA synthetase</fullName>
    </alternativeName>
    <alternativeName>
        <fullName evidence="7">Seryl-tRNA(Ser) synthetase</fullName>
    </alternativeName>
</protein>
<keyword evidence="2" id="KW-0436">Ligase</keyword>
<evidence type="ECO:0000256" key="8">
    <source>
        <dbReference type="SAM" id="MobiDB-lite"/>
    </source>
</evidence>
<feature type="transmembrane region" description="Helical" evidence="9">
    <location>
        <begin position="506"/>
        <end position="531"/>
    </location>
</feature>
<evidence type="ECO:0000256" key="2">
    <source>
        <dbReference type="ARBA" id="ARBA00022598"/>
    </source>
</evidence>
<dbReference type="PANTHER" id="PTHR11778">
    <property type="entry name" value="SERYL-TRNA SYNTHETASE"/>
    <property type="match status" value="1"/>
</dbReference>
<evidence type="ECO:0000256" key="6">
    <source>
        <dbReference type="ARBA" id="ARBA00031113"/>
    </source>
</evidence>
<dbReference type="GO" id="GO:0004828">
    <property type="term" value="F:serine-tRNA ligase activity"/>
    <property type="evidence" value="ECO:0007669"/>
    <property type="project" value="UniProtKB-EC"/>
</dbReference>